<gene>
    <name evidence="2" type="ORF">C4541_13535</name>
</gene>
<feature type="signal peptide" evidence="1">
    <location>
        <begin position="1"/>
        <end position="22"/>
    </location>
</feature>
<feature type="chain" id="PRO_5017366251" description="Metallothionein" evidence="1">
    <location>
        <begin position="23"/>
        <end position="87"/>
    </location>
</feature>
<organism evidence="2 3">
    <name type="scientific">Candidatus Auribacter fodinae</name>
    <dbReference type="NCBI Taxonomy" id="2093366"/>
    <lineage>
        <taxon>Bacteria</taxon>
        <taxon>Pseudomonadati</taxon>
        <taxon>Candidatus Auribacterota</taxon>
        <taxon>Candidatus Auribacteria</taxon>
        <taxon>Candidatus Auribacterales</taxon>
        <taxon>Candidatus Auribacteraceae</taxon>
        <taxon>Candidatus Auribacter</taxon>
    </lineage>
</organism>
<sequence>MKKALLLIAVMAVMVINSNAFAGGQCPCVVSSAVEQYSMGKKEEVCAKCGAVKGSDACKMACGEKCGGCGAPKGSDACKAACGSHKS</sequence>
<dbReference type="Proteomes" id="UP000266426">
    <property type="component" value="Unassembled WGS sequence"/>
</dbReference>
<protein>
    <recommendedName>
        <fullName evidence="4">Metallothionein</fullName>
    </recommendedName>
</protein>
<accession>A0A3A4QPI2</accession>
<evidence type="ECO:0000313" key="2">
    <source>
        <dbReference type="EMBL" id="RJP55924.1"/>
    </source>
</evidence>
<evidence type="ECO:0000256" key="1">
    <source>
        <dbReference type="SAM" id="SignalP"/>
    </source>
</evidence>
<name>A0A3A4QPI2_9BACT</name>
<keyword evidence="1" id="KW-0732">Signal</keyword>
<reference evidence="2 3" key="1">
    <citation type="journal article" date="2017" name="ISME J.">
        <title>Energy and carbon metabolisms in a deep terrestrial subsurface fluid microbial community.</title>
        <authorList>
            <person name="Momper L."/>
            <person name="Jungbluth S.P."/>
            <person name="Lee M.D."/>
            <person name="Amend J.P."/>
        </authorList>
    </citation>
    <scope>NUCLEOTIDE SEQUENCE [LARGE SCALE GENOMIC DNA]</scope>
    <source>
        <strain evidence="2">SURF_26</strain>
    </source>
</reference>
<dbReference type="EMBL" id="QZJZ01000105">
    <property type="protein sequence ID" value="RJP55924.1"/>
    <property type="molecule type" value="Genomic_DNA"/>
</dbReference>
<proteinExistence type="predicted"/>
<comment type="caution">
    <text evidence="2">The sequence shown here is derived from an EMBL/GenBank/DDBJ whole genome shotgun (WGS) entry which is preliminary data.</text>
</comment>
<evidence type="ECO:0008006" key="4">
    <source>
        <dbReference type="Google" id="ProtNLM"/>
    </source>
</evidence>
<evidence type="ECO:0000313" key="3">
    <source>
        <dbReference type="Proteomes" id="UP000266426"/>
    </source>
</evidence>
<dbReference type="AlphaFoldDB" id="A0A3A4QPI2"/>